<comment type="caution">
    <text evidence="2">The sequence shown here is derived from an EMBL/GenBank/DDBJ whole genome shotgun (WGS) entry which is preliminary data.</text>
</comment>
<protein>
    <submittedName>
        <fullName evidence="2">Uncharacterized protein</fullName>
    </submittedName>
</protein>
<keyword evidence="3" id="KW-1185">Reference proteome</keyword>
<name>A0AAV7V9J1_PLEWA</name>
<gene>
    <name evidence="2" type="ORF">NDU88_000642</name>
</gene>
<dbReference type="Proteomes" id="UP001066276">
    <property type="component" value="Chromosome 2_1"/>
</dbReference>
<sequence>MLVPVRADLAVGIAVQWAESAPHVAVSPEPPGSLQQLTPSPTSAVRPEESPPPNQPQLQKRAIGVGARTPTEAPVHHKGRGAQCATKTLQDHKHQIHTKTRIQELPSTLDRIDDMDDDNTEGTVHVIHALQPEDGRGRFKSSVWGLSRRHEQQIQQFRPTAASQAGYCVRNTRKQYLGNAGRHDPRNEIRSAALQVSVPEVGVGDLRALEVNSGLMAKSGVLAWMASGLHCEAG</sequence>
<reference evidence="2" key="1">
    <citation type="journal article" date="2022" name="bioRxiv">
        <title>Sequencing and chromosome-scale assembly of the giantPleurodeles waltlgenome.</title>
        <authorList>
            <person name="Brown T."/>
            <person name="Elewa A."/>
            <person name="Iarovenko S."/>
            <person name="Subramanian E."/>
            <person name="Araus A.J."/>
            <person name="Petzold A."/>
            <person name="Susuki M."/>
            <person name="Suzuki K.-i.T."/>
            <person name="Hayashi T."/>
            <person name="Toyoda A."/>
            <person name="Oliveira C."/>
            <person name="Osipova E."/>
            <person name="Leigh N.D."/>
            <person name="Simon A."/>
            <person name="Yun M.H."/>
        </authorList>
    </citation>
    <scope>NUCLEOTIDE SEQUENCE</scope>
    <source>
        <strain evidence="2">20211129_DDA</strain>
        <tissue evidence="2">Liver</tissue>
    </source>
</reference>
<feature type="compositionally biased region" description="Polar residues" evidence="1">
    <location>
        <begin position="33"/>
        <end position="43"/>
    </location>
</feature>
<evidence type="ECO:0000313" key="2">
    <source>
        <dbReference type="EMBL" id="KAJ1196778.1"/>
    </source>
</evidence>
<accession>A0AAV7V9J1</accession>
<dbReference type="EMBL" id="JANPWB010000003">
    <property type="protein sequence ID" value="KAJ1196778.1"/>
    <property type="molecule type" value="Genomic_DNA"/>
</dbReference>
<dbReference type="AlphaFoldDB" id="A0AAV7V9J1"/>
<feature type="region of interest" description="Disordered" evidence="1">
    <location>
        <begin position="24"/>
        <end position="59"/>
    </location>
</feature>
<proteinExistence type="predicted"/>
<organism evidence="2 3">
    <name type="scientific">Pleurodeles waltl</name>
    <name type="common">Iberian ribbed newt</name>
    <dbReference type="NCBI Taxonomy" id="8319"/>
    <lineage>
        <taxon>Eukaryota</taxon>
        <taxon>Metazoa</taxon>
        <taxon>Chordata</taxon>
        <taxon>Craniata</taxon>
        <taxon>Vertebrata</taxon>
        <taxon>Euteleostomi</taxon>
        <taxon>Amphibia</taxon>
        <taxon>Batrachia</taxon>
        <taxon>Caudata</taxon>
        <taxon>Salamandroidea</taxon>
        <taxon>Salamandridae</taxon>
        <taxon>Pleurodelinae</taxon>
        <taxon>Pleurodeles</taxon>
    </lineage>
</organism>
<evidence type="ECO:0000256" key="1">
    <source>
        <dbReference type="SAM" id="MobiDB-lite"/>
    </source>
</evidence>
<evidence type="ECO:0000313" key="3">
    <source>
        <dbReference type="Proteomes" id="UP001066276"/>
    </source>
</evidence>